<reference evidence="1 2" key="1">
    <citation type="journal article" date="2017" name="Int. J. Syst. Evol. Microbiol.">
        <title>Maripseudobacter aurantiacus gen. nov., sp. nov., a novel member of the family Flavobacteriaceae isolated from a sedimentation basin.</title>
        <authorList>
            <person name="Chen C."/>
            <person name="Su Y."/>
            <person name="Tao T."/>
            <person name="Fu G."/>
            <person name="Zhang C."/>
            <person name="Sun C."/>
            <person name="Zhang X."/>
            <person name="Wu M."/>
        </authorList>
    </citation>
    <scope>NUCLEOTIDE SEQUENCE [LARGE SCALE GENOMIC DNA]</scope>
    <source>
        <strain evidence="2">CDA4</strain>
    </source>
</reference>
<dbReference type="AlphaFoldDB" id="A0A5R8M4N2"/>
<dbReference type="EMBL" id="VBUK01000006">
    <property type="protein sequence ID" value="TLF44516.1"/>
    <property type="molecule type" value="Genomic_DNA"/>
</dbReference>
<dbReference type="Proteomes" id="UP000308382">
    <property type="component" value="Unassembled WGS sequence"/>
</dbReference>
<comment type="caution">
    <text evidence="1">The sequence shown here is derived from an EMBL/GenBank/DDBJ whole genome shotgun (WGS) entry which is preliminary data.</text>
</comment>
<keyword evidence="2" id="KW-1185">Reference proteome</keyword>
<gene>
    <name evidence="1" type="ORF">FEK29_11650</name>
</gene>
<organism evidence="1 2">
    <name type="scientific">Maribacter aurantiacus</name>
    <dbReference type="NCBI Taxonomy" id="1882343"/>
    <lineage>
        <taxon>Bacteria</taxon>
        <taxon>Pseudomonadati</taxon>
        <taxon>Bacteroidota</taxon>
        <taxon>Flavobacteriia</taxon>
        <taxon>Flavobacteriales</taxon>
        <taxon>Flavobacteriaceae</taxon>
        <taxon>Maribacter</taxon>
    </lineage>
</organism>
<proteinExistence type="predicted"/>
<name>A0A5R8M4N2_9FLAO</name>
<evidence type="ECO:0000313" key="2">
    <source>
        <dbReference type="Proteomes" id="UP000308382"/>
    </source>
</evidence>
<evidence type="ECO:0000313" key="1">
    <source>
        <dbReference type="EMBL" id="TLF44516.1"/>
    </source>
</evidence>
<protein>
    <submittedName>
        <fullName evidence="1">DUF255 domain-containing protein</fullName>
    </submittedName>
</protein>
<sequence>MYKSSPYLLQNPHNPMDWKPWIPVVAVAEALPIL</sequence>
<accession>A0A5R8M4N2</accession>